<comment type="caution">
    <text evidence="3">The sequence shown here is derived from an EMBL/GenBank/DDBJ whole genome shotgun (WGS) entry which is preliminary data.</text>
</comment>
<reference evidence="3 4" key="1">
    <citation type="submission" date="2020-03" db="EMBL/GenBank/DDBJ databases">
        <title>Genome Sequence of industrial isolate, B5A.</title>
        <authorList>
            <person name="Sharma S."/>
            <person name="Patil P.B."/>
            <person name="Korpole S."/>
        </authorList>
    </citation>
    <scope>NUCLEOTIDE SEQUENCE [LARGE SCALE GENOMIC DNA]</scope>
    <source>
        <strain evidence="3 4">PI-S10-B5A</strain>
    </source>
</reference>
<keyword evidence="4" id="KW-1185">Reference proteome</keyword>
<organism evidence="3 4">
    <name type="scientific">Lacrimispora defluvii</name>
    <dbReference type="NCBI Taxonomy" id="2719233"/>
    <lineage>
        <taxon>Bacteria</taxon>
        <taxon>Bacillati</taxon>
        <taxon>Bacillota</taxon>
        <taxon>Clostridia</taxon>
        <taxon>Lachnospirales</taxon>
        <taxon>Lachnospiraceae</taxon>
        <taxon>Lacrimispora</taxon>
    </lineage>
</organism>
<keyword evidence="1" id="KW-0812">Transmembrane</keyword>
<feature type="transmembrane region" description="Helical" evidence="1">
    <location>
        <begin position="129"/>
        <end position="147"/>
    </location>
</feature>
<dbReference type="SMART" id="SM00014">
    <property type="entry name" value="acidPPc"/>
    <property type="match status" value="1"/>
</dbReference>
<dbReference type="SUPFAM" id="SSF48317">
    <property type="entry name" value="Acid phosphatase/Vanadium-dependent haloperoxidase"/>
    <property type="match status" value="1"/>
</dbReference>
<feature type="transmembrane region" description="Helical" evidence="1">
    <location>
        <begin position="153"/>
        <end position="171"/>
    </location>
</feature>
<dbReference type="Gene3D" id="1.20.144.10">
    <property type="entry name" value="Phosphatidic acid phosphatase type 2/haloperoxidase"/>
    <property type="match status" value="1"/>
</dbReference>
<feature type="domain" description="Phosphatidic acid phosphatase type 2/haloperoxidase" evidence="2">
    <location>
        <begin position="58"/>
        <end position="168"/>
    </location>
</feature>
<accession>A0ABX1VX75</accession>
<feature type="transmembrane region" description="Helical" evidence="1">
    <location>
        <begin position="103"/>
        <end position="122"/>
    </location>
</feature>
<dbReference type="Pfam" id="PF01569">
    <property type="entry name" value="PAP2"/>
    <property type="match status" value="1"/>
</dbReference>
<feature type="transmembrane region" description="Helical" evidence="1">
    <location>
        <begin position="58"/>
        <end position="77"/>
    </location>
</feature>
<keyword evidence="1" id="KW-0472">Membrane</keyword>
<dbReference type="InterPro" id="IPR036938">
    <property type="entry name" value="PAP2/HPO_sf"/>
</dbReference>
<dbReference type="EMBL" id="JAAOXG010000080">
    <property type="protein sequence ID" value="NNJ33040.1"/>
    <property type="molecule type" value="Genomic_DNA"/>
</dbReference>
<evidence type="ECO:0000313" key="3">
    <source>
        <dbReference type="EMBL" id="NNJ33040.1"/>
    </source>
</evidence>
<proteinExistence type="predicted"/>
<name>A0ABX1VX75_9FIRM</name>
<protein>
    <submittedName>
        <fullName evidence="3">Phosphatase PAP2 family protein</fullName>
    </submittedName>
</protein>
<dbReference type="InterPro" id="IPR000326">
    <property type="entry name" value="PAP2/HPO"/>
</dbReference>
<sequence>MLDIISTYDWAVLHWIHNTLSCPVLDYLMPKITELGSGGMIWIMIGFVLIVTKRYRRYGLIMIIGLVLGVMVGNVFLKNLIERSRPCWTDHSVALLIANPSDYSFPSGHTLASVIAATILTLSNKKFGYIAIPLATLIAFSRLYLYVHFPSDILGAVIIGLIIGFFVFKGAKKFIPEGNEMKATIENSFLW</sequence>
<evidence type="ECO:0000259" key="2">
    <source>
        <dbReference type="SMART" id="SM00014"/>
    </source>
</evidence>
<gene>
    <name evidence="3" type="ORF">G9470_25105</name>
</gene>
<dbReference type="PANTHER" id="PTHR14969:SF13">
    <property type="entry name" value="AT30094P"/>
    <property type="match status" value="1"/>
</dbReference>
<dbReference type="RefSeq" id="WP_170824076.1">
    <property type="nucleotide sequence ID" value="NZ_JAAOXG010000080.1"/>
</dbReference>
<feature type="transmembrane region" description="Helical" evidence="1">
    <location>
        <begin position="35"/>
        <end position="51"/>
    </location>
</feature>
<evidence type="ECO:0000256" key="1">
    <source>
        <dbReference type="SAM" id="Phobius"/>
    </source>
</evidence>
<evidence type="ECO:0000313" key="4">
    <source>
        <dbReference type="Proteomes" id="UP000539052"/>
    </source>
</evidence>
<dbReference type="PANTHER" id="PTHR14969">
    <property type="entry name" value="SPHINGOSINE-1-PHOSPHATE PHOSPHOHYDROLASE"/>
    <property type="match status" value="1"/>
</dbReference>
<keyword evidence="1" id="KW-1133">Transmembrane helix</keyword>
<dbReference type="Proteomes" id="UP000539052">
    <property type="component" value="Unassembled WGS sequence"/>
</dbReference>